<comment type="caution">
    <text evidence="2">The sequence shown here is derived from an EMBL/GenBank/DDBJ whole genome shotgun (WGS) entry which is preliminary data.</text>
</comment>
<gene>
    <name evidence="2" type="ORF">MMUR_28430</name>
</gene>
<evidence type="ECO:0000256" key="1">
    <source>
        <dbReference type="SAM" id="Coils"/>
    </source>
</evidence>
<proteinExistence type="predicted"/>
<protein>
    <submittedName>
        <fullName evidence="2">Uncharacterized protein</fullName>
    </submittedName>
</protein>
<keyword evidence="3" id="KW-1185">Reference proteome</keyword>
<feature type="coiled-coil region" evidence="1">
    <location>
        <begin position="23"/>
        <end position="50"/>
    </location>
</feature>
<dbReference type="Proteomes" id="UP000465241">
    <property type="component" value="Unassembled WGS sequence"/>
</dbReference>
<sequence>MWLRWWPATPATFYGAGMTGKAKLQARRRAREAQARANEHRATRERENVEDAATYVVAVDKLREIDAWEVSRLAAVCEQVRREAETRRTEHRAASRAALTRMQRRGETLTMITELTGESVAVIRATLRRAPSAQDHTAPTIVAISGASDDATTSGVMVAVPTPVKDTPPHHQLP</sequence>
<evidence type="ECO:0000313" key="3">
    <source>
        <dbReference type="Proteomes" id="UP000465241"/>
    </source>
</evidence>
<dbReference type="AlphaFoldDB" id="A0A7I9WNB2"/>
<keyword evidence="1" id="KW-0175">Coiled coil</keyword>
<name>A0A7I9WNB2_9MYCO</name>
<accession>A0A7I9WNB2</accession>
<evidence type="ECO:0000313" key="2">
    <source>
        <dbReference type="EMBL" id="GFG58707.1"/>
    </source>
</evidence>
<organism evidence="2 3">
    <name type="scientific">Mycolicibacterium murale</name>
    <dbReference type="NCBI Taxonomy" id="182220"/>
    <lineage>
        <taxon>Bacteria</taxon>
        <taxon>Bacillati</taxon>
        <taxon>Actinomycetota</taxon>
        <taxon>Actinomycetes</taxon>
        <taxon>Mycobacteriales</taxon>
        <taxon>Mycobacteriaceae</taxon>
        <taxon>Mycolicibacterium</taxon>
    </lineage>
</organism>
<reference evidence="2 3" key="1">
    <citation type="journal article" date="2019" name="Emerg. Microbes Infect.">
        <title>Comprehensive subspecies identification of 175 nontuberculous mycobacteria species based on 7547 genomic profiles.</title>
        <authorList>
            <person name="Matsumoto Y."/>
            <person name="Kinjo T."/>
            <person name="Motooka D."/>
            <person name="Nabeya D."/>
            <person name="Jung N."/>
            <person name="Uechi K."/>
            <person name="Horii T."/>
            <person name="Iida T."/>
            <person name="Fujita J."/>
            <person name="Nakamura S."/>
        </authorList>
    </citation>
    <scope>NUCLEOTIDE SEQUENCE [LARGE SCALE GENOMIC DNA]</scope>
    <source>
        <strain evidence="2 3">JCM 13392</strain>
    </source>
</reference>
<dbReference type="EMBL" id="BLKT01000003">
    <property type="protein sequence ID" value="GFG58707.1"/>
    <property type="molecule type" value="Genomic_DNA"/>
</dbReference>